<dbReference type="EMBL" id="JAGIKZ010000010">
    <property type="protein sequence ID" value="MBP2241556.1"/>
    <property type="molecule type" value="Genomic_DNA"/>
</dbReference>
<dbReference type="Gene3D" id="3.40.50.450">
    <property type="match status" value="1"/>
</dbReference>
<accession>A0ABS4RGK2</accession>
<gene>
    <name evidence="1" type="ORF">J2Z40_002119</name>
</gene>
<sequence length="135" mass="15262">MKFYIASSFNNIDNVRFVSRQLIKEGHVLTYDWTRNQKASTIEDLKLIGQAEKAAVIEADFMIVLLPAGKGSHIEMGIALGHSKRIFLYSPNEEVNNYATTSTFYHLSEVMKCFGTIDELVNTVLTMTETKEHLA</sequence>
<reference evidence="1 2" key="1">
    <citation type="submission" date="2021-03" db="EMBL/GenBank/DDBJ databases">
        <title>Genomic Encyclopedia of Type Strains, Phase IV (KMG-IV): sequencing the most valuable type-strain genomes for metagenomic binning, comparative biology and taxonomic classification.</title>
        <authorList>
            <person name="Goeker M."/>
        </authorList>
    </citation>
    <scope>NUCLEOTIDE SEQUENCE [LARGE SCALE GENOMIC DNA]</scope>
    <source>
        <strain evidence="1 2">DSM 26675</strain>
    </source>
</reference>
<evidence type="ECO:0000313" key="2">
    <source>
        <dbReference type="Proteomes" id="UP001519293"/>
    </source>
</evidence>
<evidence type="ECO:0000313" key="1">
    <source>
        <dbReference type="EMBL" id="MBP2241556.1"/>
    </source>
</evidence>
<dbReference type="Proteomes" id="UP001519293">
    <property type="component" value="Unassembled WGS sequence"/>
</dbReference>
<comment type="caution">
    <text evidence="1">The sequence shown here is derived from an EMBL/GenBank/DDBJ whole genome shotgun (WGS) entry which is preliminary data.</text>
</comment>
<protein>
    <recommendedName>
        <fullName evidence="3">Group-specific protein</fullName>
    </recommendedName>
</protein>
<organism evidence="1 2">
    <name type="scientific">Cytobacillus eiseniae</name>
    <dbReference type="NCBI Taxonomy" id="762947"/>
    <lineage>
        <taxon>Bacteria</taxon>
        <taxon>Bacillati</taxon>
        <taxon>Bacillota</taxon>
        <taxon>Bacilli</taxon>
        <taxon>Bacillales</taxon>
        <taxon>Bacillaceae</taxon>
        <taxon>Cytobacillus</taxon>
    </lineage>
</organism>
<dbReference type="SUPFAM" id="SSF52309">
    <property type="entry name" value="N-(deoxy)ribosyltransferase-like"/>
    <property type="match status" value="1"/>
</dbReference>
<keyword evidence="2" id="KW-1185">Reference proteome</keyword>
<proteinExistence type="predicted"/>
<evidence type="ECO:0008006" key="3">
    <source>
        <dbReference type="Google" id="ProtNLM"/>
    </source>
</evidence>
<dbReference type="RefSeq" id="WP_066399971.1">
    <property type="nucleotide sequence ID" value="NZ_JAGIKZ010000010.1"/>
</dbReference>
<name>A0ABS4RGK2_9BACI</name>